<organism evidence="1 2">
    <name type="scientific">Bifidobacterium longum</name>
    <dbReference type="NCBI Taxonomy" id="216816"/>
    <lineage>
        <taxon>Bacteria</taxon>
        <taxon>Bacillati</taxon>
        <taxon>Actinomycetota</taxon>
        <taxon>Actinomycetes</taxon>
        <taxon>Bifidobacteriales</taxon>
        <taxon>Bifidobacteriaceae</taxon>
        <taxon>Bifidobacterium</taxon>
    </lineage>
</organism>
<proteinExistence type="predicted"/>
<dbReference type="Proteomes" id="UP000232654">
    <property type="component" value="Unassembled WGS sequence"/>
</dbReference>
<dbReference type="EMBL" id="PJDT01000016">
    <property type="protein sequence ID" value="PKC89008.1"/>
    <property type="molecule type" value="Genomic_DNA"/>
</dbReference>
<accession>A0A2N0T158</accession>
<evidence type="ECO:0000313" key="2">
    <source>
        <dbReference type="Proteomes" id="UP000232654"/>
    </source>
</evidence>
<reference evidence="1 2" key="1">
    <citation type="submission" date="2017-12" db="EMBL/GenBank/DDBJ databases">
        <title>Bifidobacterium longum APC/DPC strains.</title>
        <authorList>
            <person name="Arboleya S."/>
        </authorList>
    </citation>
    <scope>NUCLEOTIDE SEQUENCE [LARGE SCALE GENOMIC DNA]</scope>
    <source>
        <strain evidence="1 2">APC1503</strain>
    </source>
</reference>
<protein>
    <submittedName>
        <fullName evidence="1">Uncharacterized protein</fullName>
    </submittedName>
</protein>
<name>A0A2N0T158_BIFLN</name>
<gene>
    <name evidence="1" type="ORF">APC1503_1083</name>
</gene>
<dbReference type="AlphaFoldDB" id="A0A2N0T158"/>
<sequence length="63" mass="7190">MMPDRRLWMPRCRTCGPLGKPTGLDEAVTCCNRHTNQTKHQTAWYPTYAQITVKGTSNDSINH</sequence>
<evidence type="ECO:0000313" key="1">
    <source>
        <dbReference type="EMBL" id="PKC89008.1"/>
    </source>
</evidence>
<comment type="caution">
    <text evidence="1">The sequence shown here is derived from an EMBL/GenBank/DDBJ whole genome shotgun (WGS) entry which is preliminary data.</text>
</comment>